<comment type="subcellular location">
    <subcellularLocation>
        <location evidence="1 7">Mitochondrion inner membrane</location>
        <topology evidence="1 7">Peripheral membrane protein</topology>
        <orientation evidence="1 7">Matrix side</orientation>
    </subcellularLocation>
</comment>
<dbReference type="GO" id="GO:0048255">
    <property type="term" value="P:mRNA stabilization"/>
    <property type="evidence" value="ECO:0007669"/>
    <property type="project" value="TreeGrafter"/>
</dbReference>
<dbReference type="InterPro" id="IPR040152">
    <property type="entry name" value="Atp25"/>
</dbReference>
<dbReference type="OrthoDB" id="107372at2759"/>
<feature type="non-terminal residue" evidence="8">
    <location>
        <position position="542"/>
    </location>
</feature>
<evidence type="ECO:0000313" key="9">
    <source>
        <dbReference type="Proteomes" id="UP000002258"/>
    </source>
</evidence>
<proteinExistence type="inferred from homology"/>
<gene>
    <name evidence="8" type="ORF">PICST_2999</name>
</gene>
<keyword evidence="4 7" id="KW-0809">Transit peptide</keyword>
<keyword evidence="5 7" id="KW-0496">Mitochondrion</keyword>
<dbReference type="STRING" id="322104.A3LQS7"/>
<dbReference type="KEGG" id="pic:PICST_2999"/>
<dbReference type="InterPro" id="IPR043519">
    <property type="entry name" value="NT_sf"/>
</dbReference>
<reference evidence="8 9" key="1">
    <citation type="journal article" date="2007" name="Nat. Biotechnol.">
        <title>Genome sequence of the lignocellulose-bioconverting and xylose-fermenting yeast Pichia stipitis.</title>
        <authorList>
            <person name="Jeffries T.W."/>
            <person name="Grigoriev I.V."/>
            <person name="Grimwood J."/>
            <person name="Laplaza J.M."/>
            <person name="Aerts A."/>
            <person name="Salamov A."/>
            <person name="Schmutz J."/>
            <person name="Lindquist E."/>
            <person name="Dehal P."/>
            <person name="Shapiro H."/>
            <person name="Jin Y.S."/>
            <person name="Passoth V."/>
            <person name="Richardson P.M."/>
        </authorList>
    </citation>
    <scope>NUCLEOTIDE SEQUENCE [LARGE SCALE GENOMIC DNA]</scope>
    <source>
        <strain evidence="9">ATCC 58785 / CBS 6054 / NBRC 10063 / NRRL Y-11545</strain>
    </source>
</reference>
<evidence type="ECO:0000256" key="6">
    <source>
        <dbReference type="ARBA" id="ARBA00023136"/>
    </source>
</evidence>
<evidence type="ECO:0000256" key="5">
    <source>
        <dbReference type="ARBA" id="ARBA00023128"/>
    </source>
</evidence>
<dbReference type="EMBL" id="CP000497">
    <property type="protein sequence ID" value="ABN65255.2"/>
    <property type="molecule type" value="Genomic_DNA"/>
</dbReference>
<dbReference type="OMA" id="WLREQMM"/>
<feature type="non-terminal residue" evidence="8">
    <location>
        <position position="1"/>
    </location>
</feature>
<dbReference type="RefSeq" id="XP_001383284.2">
    <property type="nucleotide sequence ID" value="XM_001383247.1"/>
</dbReference>
<evidence type="ECO:0000313" key="8">
    <source>
        <dbReference type="EMBL" id="ABN65255.2"/>
    </source>
</evidence>
<dbReference type="InParanoid" id="A3LQS7"/>
<keyword evidence="9" id="KW-1185">Reference proteome</keyword>
<evidence type="ECO:0000256" key="7">
    <source>
        <dbReference type="RuleBase" id="RU367062"/>
    </source>
</evidence>
<evidence type="ECO:0000256" key="2">
    <source>
        <dbReference type="ARBA" id="ARBA00010787"/>
    </source>
</evidence>
<dbReference type="Pfam" id="PF02410">
    <property type="entry name" value="RsfS"/>
    <property type="match status" value="1"/>
</dbReference>
<comment type="similarity">
    <text evidence="2 7">Belongs to the ATP25 family.</text>
</comment>
<dbReference type="GO" id="GO:0140053">
    <property type="term" value="P:mitochondrial gene expression"/>
    <property type="evidence" value="ECO:0007669"/>
    <property type="project" value="UniProtKB-UniRule"/>
</dbReference>
<dbReference type="SUPFAM" id="SSF81301">
    <property type="entry name" value="Nucleotidyltransferase"/>
    <property type="match status" value="1"/>
</dbReference>
<dbReference type="AlphaFoldDB" id="A3LQS7"/>
<dbReference type="eggNOG" id="ENOG502RGZN">
    <property type="taxonomic scope" value="Eukaryota"/>
</dbReference>
<keyword evidence="3 7" id="KW-0999">Mitochondrion inner membrane</keyword>
<evidence type="ECO:0000256" key="1">
    <source>
        <dbReference type="ARBA" id="ARBA00004443"/>
    </source>
</evidence>
<protein>
    <recommendedName>
        <fullName evidence="7">ATPase synthesis protein 25</fullName>
    </recommendedName>
</protein>
<dbReference type="PANTHER" id="PTHR28087:SF1">
    <property type="entry name" value="ATPASE SYNTHESIS PROTEIN 25, MITOCHONDRIAL"/>
    <property type="match status" value="1"/>
</dbReference>
<evidence type="ECO:0000256" key="3">
    <source>
        <dbReference type="ARBA" id="ARBA00022792"/>
    </source>
</evidence>
<dbReference type="Proteomes" id="UP000002258">
    <property type="component" value="Chromosome 3"/>
</dbReference>
<sequence>IPWFMRDESTSPLIDTKEIEIPSIPENAPETVEEFLKLVAEEYGLQDIQLFDLTSLPESHPSSTKNQAASYIIICTGKSEKHIYKASSELRLNIKHSHDILPSLEGVVSGGTSPAARRRLLKRVRRGAPATDNDYGKVPNSWVMCDTKVDNIFIHILTQQRRDELNLESLWCRDEEKEKYLPSSTSVEESDDIFIGVRRGFHTMTPFWAQQRRSYSTKKLHSIQQLFNEDSSISEDKLQSYKNNFDSNFVPRTVQAFRDKFELYRTIHVLNPSLVSFEQVRETILEKYSSLDIYVNKDFSITSEKVEDVIRYMKLIIDSPEIAVSGENTGVFVDRVFDSVSKFISTLVSFSYEQVNVLEHDEFLPLLWRLTLIEKDDAVLNSEVITRAIQGEVSLGTDVFRGNSPISQASNKARDVINIAKYFSELNQVIQAVSFKELVLFSYGNAGKWSKFWNEWEVSFGFFGNGSPQAAVHSWVRLVVYLALRDNKTQQLHFLHNYWNNSGLSRSIVSDLERNECRFGSPTEKRVFISAINKIVDSVNNS</sequence>
<organism evidence="8 9">
    <name type="scientific">Scheffersomyces stipitis (strain ATCC 58785 / CBS 6054 / NBRC 10063 / NRRL Y-11545)</name>
    <name type="common">Yeast</name>
    <name type="synonym">Pichia stipitis</name>
    <dbReference type="NCBI Taxonomy" id="322104"/>
    <lineage>
        <taxon>Eukaryota</taxon>
        <taxon>Fungi</taxon>
        <taxon>Dikarya</taxon>
        <taxon>Ascomycota</taxon>
        <taxon>Saccharomycotina</taxon>
        <taxon>Pichiomycetes</taxon>
        <taxon>Debaryomycetaceae</taxon>
        <taxon>Scheffersomyces</taxon>
    </lineage>
</organism>
<dbReference type="Gene3D" id="3.30.460.10">
    <property type="entry name" value="Beta Polymerase, domain 2"/>
    <property type="match status" value="1"/>
</dbReference>
<dbReference type="HOGENOM" id="CLU_454918_0_0_1"/>
<comment type="function">
    <text evidence="7">Mitochondrial mRNA stabilization factor.</text>
</comment>
<dbReference type="PANTHER" id="PTHR28087">
    <property type="entry name" value="ATPASE SYNTHESIS PROTEIN 25, MITOCHONDRIAL"/>
    <property type="match status" value="1"/>
</dbReference>
<dbReference type="GeneID" id="4838248"/>
<accession>A3LQS7</accession>
<evidence type="ECO:0000256" key="4">
    <source>
        <dbReference type="ARBA" id="ARBA00022946"/>
    </source>
</evidence>
<keyword evidence="6 7" id="KW-0472">Membrane</keyword>
<dbReference type="GO" id="GO:0005743">
    <property type="term" value="C:mitochondrial inner membrane"/>
    <property type="evidence" value="ECO:0007669"/>
    <property type="project" value="UniProtKB-SubCell"/>
</dbReference>
<name>A3LQS7_PICST</name>